<comment type="similarity">
    <text evidence="2">Belongs to the DAMOX/DASOX family.</text>
</comment>
<sequence length="470" mass="50646">MQTQENLTFWRDLTPFPAPLRTPVDSSPRILIVGGRGDGPGDGLDAAGQGLPRDGPVQGVGLVRVRPASHVADRRGPVGVPASRLRAAHGRHLAAALQALEHGEQPFPPEIVISYHIWDAIAAAAASRNDDRWSIGRAGVRMKHVNFFFPEPVEANPAETAKMLEIMSSGVRGFRRDAAAIMQERRVSPSYGAVDAYEHLAPVIDTDACMQFLTGLVAAKGAQLITRAVRGDLLDQEADLRAEFGADAIVNATGLASAELAGDESCYPIRGGLVRVVNDGRDFPKVDAALTISANAAHSTNEIVFLVPRNDDILLIGGITEPNKHQLDLTLEFPIIQRMRARCEAFLPDLKRARLDPEYPLAQGLRPFRGGNVRVERELRMRRGGAVDKGDDASTANRTSRIIHSYGHGGAGWSLAFGCAGDVALLVEEVLLDLAPRPMKLETAASKPLPTALETARVILDDGPKIMTRL</sequence>
<dbReference type="Gene3D" id="3.40.50.720">
    <property type="entry name" value="NAD(P)-binding Rossmann-like Domain"/>
    <property type="match status" value="1"/>
</dbReference>
<protein>
    <submittedName>
        <fullName evidence="7">Nucleotide-binding domain-containing protein</fullName>
    </submittedName>
</protein>
<dbReference type="Proteomes" id="UP001396898">
    <property type="component" value="Unassembled WGS sequence"/>
</dbReference>
<feature type="domain" description="FAD dependent oxidoreductase" evidence="6">
    <location>
        <begin position="190"/>
        <end position="424"/>
    </location>
</feature>
<keyword evidence="4" id="KW-0274">FAD</keyword>
<proteinExistence type="inferred from homology"/>
<organism evidence="7 8">
    <name type="scientific">Apiospora marii</name>
    <dbReference type="NCBI Taxonomy" id="335849"/>
    <lineage>
        <taxon>Eukaryota</taxon>
        <taxon>Fungi</taxon>
        <taxon>Dikarya</taxon>
        <taxon>Ascomycota</taxon>
        <taxon>Pezizomycotina</taxon>
        <taxon>Sordariomycetes</taxon>
        <taxon>Xylariomycetidae</taxon>
        <taxon>Amphisphaeriales</taxon>
        <taxon>Apiosporaceae</taxon>
        <taxon>Apiospora</taxon>
    </lineage>
</organism>
<comment type="cofactor">
    <cofactor evidence="1">
        <name>FAD</name>
        <dbReference type="ChEBI" id="CHEBI:57692"/>
    </cofactor>
</comment>
<keyword evidence="3" id="KW-0285">Flavoprotein</keyword>
<evidence type="ECO:0000313" key="8">
    <source>
        <dbReference type="Proteomes" id="UP001396898"/>
    </source>
</evidence>
<dbReference type="Pfam" id="PF01266">
    <property type="entry name" value="DAO"/>
    <property type="match status" value="1"/>
</dbReference>
<reference evidence="7 8" key="1">
    <citation type="submission" date="2023-01" db="EMBL/GenBank/DDBJ databases">
        <title>Analysis of 21 Apiospora genomes using comparative genomics revels a genus with tremendous synthesis potential of carbohydrate active enzymes and secondary metabolites.</title>
        <authorList>
            <person name="Sorensen T."/>
        </authorList>
    </citation>
    <scope>NUCLEOTIDE SEQUENCE [LARGE SCALE GENOMIC DNA]</scope>
    <source>
        <strain evidence="7 8">CBS 20057</strain>
    </source>
</reference>
<evidence type="ECO:0000259" key="6">
    <source>
        <dbReference type="Pfam" id="PF01266"/>
    </source>
</evidence>
<dbReference type="PANTHER" id="PTHR11530">
    <property type="entry name" value="D-AMINO ACID OXIDASE"/>
    <property type="match status" value="1"/>
</dbReference>
<dbReference type="EMBL" id="JAQQWI010000009">
    <property type="protein sequence ID" value="KAK8023169.1"/>
    <property type="molecule type" value="Genomic_DNA"/>
</dbReference>
<dbReference type="PANTHER" id="PTHR11530:SF25">
    <property type="entry name" value="FAD DEPENDENT OXIDOREDUCTASE DOMAIN-CONTAINING PROTEIN"/>
    <property type="match status" value="1"/>
</dbReference>
<evidence type="ECO:0000256" key="3">
    <source>
        <dbReference type="ARBA" id="ARBA00022630"/>
    </source>
</evidence>
<keyword evidence="8" id="KW-1185">Reference proteome</keyword>
<dbReference type="InterPro" id="IPR023209">
    <property type="entry name" value="DAO"/>
</dbReference>
<evidence type="ECO:0000256" key="4">
    <source>
        <dbReference type="ARBA" id="ARBA00022827"/>
    </source>
</evidence>
<evidence type="ECO:0000313" key="7">
    <source>
        <dbReference type="EMBL" id="KAK8023169.1"/>
    </source>
</evidence>
<dbReference type="SUPFAM" id="SSF54373">
    <property type="entry name" value="FAD-linked reductases, C-terminal domain"/>
    <property type="match status" value="1"/>
</dbReference>
<dbReference type="SUPFAM" id="SSF51971">
    <property type="entry name" value="Nucleotide-binding domain"/>
    <property type="match status" value="1"/>
</dbReference>
<dbReference type="InterPro" id="IPR006076">
    <property type="entry name" value="FAD-dep_OxRdtase"/>
</dbReference>
<comment type="caution">
    <text evidence="7">The sequence shown here is derived from an EMBL/GenBank/DDBJ whole genome shotgun (WGS) entry which is preliminary data.</text>
</comment>
<accession>A0ABR1RZ19</accession>
<keyword evidence="5" id="KW-0560">Oxidoreductase</keyword>
<gene>
    <name evidence="7" type="ORF">PG991_007050</name>
</gene>
<evidence type="ECO:0000256" key="1">
    <source>
        <dbReference type="ARBA" id="ARBA00001974"/>
    </source>
</evidence>
<dbReference type="Gene3D" id="3.30.9.10">
    <property type="entry name" value="D-Amino Acid Oxidase, subunit A, domain 2"/>
    <property type="match status" value="1"/>
</dbReference>
<name>A0ABR1RZ19_9PEZI</name>
<evidence type="ECO:0000256" key="5">
    <source>
        <dbReference type="ARBA" id="ARBA00023002"/>
    </source>
</evidence>
<evidence type="ECO:0000256" key="2">
    <source>
        <dbReference type="ARBA" id="ARBA00006730"/>
    </source>
</evidence>